<proteinExistence type="predicted"/>
<name>A0ABU9H791_9GAMM</name>
<sequence>MACDLCVGTFFKKKLGRCKQCMGINLCLLLVGLSIYLGFNISTWLAVQQVTLILFIWITGILMVMHLMAWCFYYFKKA</sequence>
<gene>
    <name evidence="2" type="ORF">V6255_00775</name>
</gene>
<keyword evidence="3" id="KW-1185">Reference proteome</keyword>
<keyword evidence="1" id="KW-0812">Transmembrane</keyword>
<dbReference type="RefSeq" id="WP_341626423.1">
    <property type="nucleotide sequence ID" value="NZ_JBAKBA010000001.1"/>
</dbReference>
<evidence type="ECO:0000313" key="2">
    <source>
        <dbReference type="EMBL" id="MEL0657658.1"/>
    </source>
</evidence>
<keyword evidence="1" id="KW-0472">Membrane</keyword>
<evidence type="ECO:0000256" key="1">
    <source>
        <dbReference type="SAM" id="Phobius"/>
    </source>
</evidence>
<comment type="caution">
    <text evidence="2">The sequence shown here is derived from an EMBL/GenBank/DDBJ whole genome shotgun (WGS) entry which is preliminary data.</text>
</comment>
<reference evidence="2 3" key="1">
    <citation type="submission" date="2024-02" db="EMBL/GenBank/DDBJ databases">
        <title>Bacteria isolated from the canopy kelp, Nereocystis luetkeana.</title>
        <authorList>
            <person name="Pfister C.A."/>
            <person name="Younker I.T."/>
            <person name="Light S.H."/>
        </authorList>
    </citation>
    <scope>NUCLEOTIDE SEQUENCE [LARGE SCALE GENOMIC DNA]</scope>
    <source>
        <strain evidence="2 3">TI.2.07</strain>
    </source>
</reference>
<keyword evidence="1" id="KW-1133">Transmembrane helix</keyword>
<dbReference type="Pfam" id="PF12292">
    <property type="entry name" value="DUF3624"/>
    <property type="match status" value="1"/>
</dbReference>
<feature type="transmembrane region" description="Helical" evidence="1">
    <location>
        <begin position="52"/>
        <end position="75"/>
    </location>
</feature>
<feature type="transmembrane region" description="Helical" evidence="1">
    <location>
        <begin position="22"/>
        <end position="46"/>
    </location>
</feature>
<accession>A0ABU9H791</accession>
<dbReference type="InterPro" id="IPR022072">
    <property type="entry name" value="DUF3624"/>
</dbReference>
<organism evidence="2 3">
    <name type="scientific">Psychromonas arctica</name>
    <dbReference type="NCBI Taxonomy" id="168275"/>
    <lineage>
        <taxon>Bacteria</taxon>
        <taxon>Pseudomonadati</taxon>
        <taxon>Pseudomonadota</taxon>
        <taxon>Gammaproteobacteria</taxon>
        <taxon>Alteromonadales</taxon>
        <taxon>Psychromonadaceae</taxon>
        <taxon>Psychromonas</taxon>
    </lineage>
</organism>
<dbReference type="EMBL" id="JBAKBA010000001">
    <property type="protein sequence ID" value="MEL0657658.1"/>
    <property type="molecule type" value="Genomic_DNA"/>
</dbReference>
<protein>
    <submittedName>
        <fullName evidence="2">DUF3624 family protein</fullName>
    </submittedName>
</protein>
<evidence type="ECO:0000313" key="3">
    <source>
        <dbReference type="Proteomes" id="UP001366060"/>
    </source>
</evidence>
<dbReference type="Proteomes" id="UP001366060">
    <property type="component" value="Unassembled WGS sequence"/>
</dbReference>